<keyword evidence="3" id="KW-1185">Reference proteome</keyword>
<dbReference type="InterPro" id="IPR021298">
    <property type="entry name" value="CFAP298"/>
</dbReference>
<organism evidence="2 3">
    <name type="scientific">Oopsacas minuta</name>
    <dbReference type="NCBI Taxonomy" id="111878"/>
    <lineage>
        <taxon>Eukaryota</taxon>
        <taxon>Metazoa</taxon>
        <taxon>Porifera</taxon>
        <taxon>Hexactinellida</taxon>
        <taxon>Hexasterophora</taxon>
        <taxon>Lyssacinosida</taxon>
        <taxon>Leucopsacidae</taxon>
        <taxon>Oopsacas</taxon>
    </lineage>
</organism>
<dbReference type="Proteomes" id="UP001165289">
    <property type="component" value="Unassembled WGS sequence"/>
</dbReference>
<dbReference type="GO" id="GO:0003352">
    <property type="term" value="P:regulation of cilium movement"/>
    <property type="evidence" value="ECO:0007669"/>
    <property type="project" value="InterPro"/>
</dbReference>
<dbReference type="PANTHER" id="PTHR13238:SF0">
    <property type="entry name" value="CILIA- AND FLAGELLA-ASSOCIATED PROTEIN 298"/>
    <property type="match status" value="1"/>
</dbReference>
<evidence type="ECO:0008006" key="4">
    <source>
        <dbReference type="Google" id="ProtNLM"/>
    </source>
</evidence>
<dbReference type="PANTHER" id="PTHR13238">
    <property type="entry name" value="PROTEIN C21ORF59"/>
    <property type="match status" value="1"/>
</dbReference>
<proteinExistence type="inferred from homology"/>
<sequence length="290" mass="32692">MVKLHVKQGETSLFLYETKCSVSVQELLKEIIELHNLRLKVDRLCDEVINMADHGVALPPHMQGLTDEQVEELKLVDEWGIRCQPSGGVRNNKDPVGRRNGQAPNEKMQDVLKRTAEESRQMVSKKLIDAGTCLTLPMVQTALDQLRGATMIVYPMGLPPHEPVDMELKGEEDLSGTQASKLVIALDQGALWFSGKQMDTKKELADYIGRNEKTKIICKLQKQGHGAPAREPIFTEDEQKKMMASAYKRQEELKKLESADDDSHLHSKWADNHGLQRSFQGLTDIGWKPK</sequence>
<dbReference type="AlphaFoldDB" id="A0AAV7JB25"/>
<gene>
    <name evidence="2" type="ORF">LOD99_13151</name>
</gene>
<evidence type="ECO:0000256" key="1">
    <source>
        <dbReference type="ARBA" id="ARBA00009619"/>
    </source>
</evidence>
<evidence type="ECO:0000313" key="3">
    <source>
        <dbReference type="Proteomes" id="UP001165289"/>
    </source>
</evidence>
<accession>A0AAV7JB25</accession>
<reference evidence="2 3" key="1">
    <citation type="journal article" date="2023" name="BMC Biol.">
        <title>The compact genome of the sponge Oopsacas minuta (Hexactinellida) is lacking key metazoan core genes.</title>
        <authorList>
            <person name="Santini S."/>
            <person name="Schenkelaars Q."/>
            <person name="Jourda C."/>
            <person name="Duchesne M."/>
            <person name="Belahbib H."/>
            <person name="Rocher C."/>
            <person name="Selva M."/>
            <person name="Riesgo A."/>
            <person name="Vervoort M."/>
            <person name="Leys S.P."/>
            <person name="Kodjabachian L."/>
            <person name="Le Bivic A."/>
            <person name="Borchiellini C."/>
            <person name="Claverie J.M."/>
            <person name="Renard E."/>
        </authorList>
    </citation>
    <scope>NUCLEOTIDE SEQUENCE [LARGE SCALE GENOMIC DNA]</scope>
    <source>
        <strain evidence="2">SPO-2</strain>
    </source>
</reference>
<name>A0AAV7JB25_9METZ</name>
<comment type="similarity">
    <text evidence="1">Belongs to the CFAP298 family.</text>
</comment>
<dbReference type="Pfam" id="PF11069">
    <property type="entry name" value="CFAP298"/>
    <property type="match status" value="1"/>
</dbReference>
<protein>
    <recommendedName>
        <fullName evidence="4">Cilia- and flagella-associated protein 298</fullName>
    </recommendedName>
</protein>
<evidence type="ECO:0000313" key="2">
    <source>
        <dbReference type="EMBL" id="KAI6645893.1"/>
    </source>
</evidence>
<dbReference type="EMBL" id="JAKMXF010000365">
    <property type="protein sequence ID" value="KAI6645893.1"/>
    <property type="molecule type" value="Genomic_DNA"/>
</dbReference>
<comment type="caution">
    <text evidence="2">The sequence shown here is derived from an EMBL/GenBank/DDBJ whole genome shotgun (WGS) entry which is preliminary data.</text>
</comment>